<feature type="transmembrane region" description="Helical" evidence="6">
    <location>
        <begin position="39"/>
        <end position="58"/>
    </location>
</feature>
<feature type="region of interest" description="Disordered" evidence="5">
    <location>
        <begin position="482"/>
        <end position="508"/>
    </location>
</feature>
<feature type="transmembrane region" description="Helical" evidence="6">
    <location>
        <begin position="107"/>
        <end position="129"/>
    </location>
</feature>
<evidence type="ECO:0000256" key="6">
    <source>
        <dbReference type="SAM" id="Phobius"/>
    </source>
</evidence>
<dbReference type="AlphaFoldDB" id="A0A7S1WXE0"/>
<feature type="chain" id="PRO_5031002995" description="Anoctamin transmembrane domain-containing protein" evidence="7">
    <location>
        <begin position="21"/>
        <end position="508"/>
    </location>
</feature>
<evidence type="ECO:0000256" key="2">
    <source>
        <dbReference type="ARBA" id="ARBA00022692"/>
    </source>
</evidence>
<name>A0A7S1WXE0_ALECA</name>
<dbReference type="GO" id="GO:0016020">
    <property type="term" value="C:membrane"/>
    <property type="evidence" value="ECO:0007669"/>
    <property type="project" value="UniProtKB-SubCell"/>
</dbReference>
<evidence type="ECO:0000256" key="3">
    <source>
        <dbReference type="ARBA" id="ARBA00022989"/>
    </source>
</evidence>
<dbReference type="EMBL" id="HBGE01115454">
    <property type="protein sequence ID" value="CAD9192106.1"/>
    <property type="molecule type" value="Transcribed_RNA"/>
</dbReference>
<dbReference type="PANTHER" id="PTHR12308:SF73">
    <property type="entry name" value="ANOCTAMIN"/>
    <property type="match status" value="1"/>
</dbReference>
<evidence type="ECO:0000256" key="1">
    <source>
        <dbReference type="ARBA" id="ARBA00004141"/>
    </source>
</evidence>
<evidence type="ECO:0000256" key="7">
    <source>
        <dbReference type="SAM" id="SignalP"/>
    </source>
</evidence>
<gene>
    <name evidence="9" type="ORF">ACAT0790_LOCUS68881</name>
</gene>
<organism evidence="9">
    <name type="scientific">Alexandrium catenella</name>
    <name type="common">Red tide dinoflagellate</name>
    <name type="synonym">Gonyaulax catenella</name>
    <dbReference type="NCBI Taxonomy" id="2925"/>
    <lineage>
        <taxon>Eukaryota</taxon>
        <taxon>Sar</taxon>
        <taxon>Alveolata</taxon>
        <taxon>Dinophyceae</taxon>
        <taxon>Gonyaulacales</taxon>
        <taxon>Pyrocystaceae</taxon>
        <taxon>Alexandrium</taxon>
    </lineage>
</organism>
<keyword evidence="2 6" id="KW-0812">Transmembrane</keyword>
<proteinExistence type="predicted"/>
<accession>A0A7S1WXE0</accession>
<feature type="transmembrane region" description="Helical" evidence="6">
    <location>
        <begin position="438"/>
        <end position="458"/>
    </location>
</feature>
<comment type="subcellular location">
    <subcellularLocation>
        <location evidence="1">Membrane</location>
        <topology evidence="1">Multi-pass membrane protein</topology>
    </subcellularLocation>
</comment>
<keyword evidence="7" id="KW-0732">Signal</keyword>
<keyword evidence="4 6" id="KW-0472">Membrane</keyword>
<evidence type="ECO:0000256" key="5">
    <source>
        <dbReference type="SAM" id="MobiDB-lite"/>
    </source>
</evidence>
<feature type="domain" description="Anoctamin transmembrane" evidence="8">
    <location>
        <begin position="1"/>
        <end position="474"/>
    </location>
</feature>
<feature type="transmembrane region" description="Helical" evidence="6">
    <location>
        <begin position="320"/>
        <end position="343"/>
    </location>
</feature>
<dbReference type="InterPro" id="IPR007632">
    <property type="entry name" value="Anoctamin"/>
</dbReference>
<dbReference type="GO" id="GO:0005254">
    <property type="term" value="F:chloride channel activity"/>
    <property type="evidence" value="ECO:0007669"/>
    <property type="project" value="TreeGrafter"/>
</dbReference>
<keyword evidence="3 6" id="KW-1133">Transmembrane helix</keyword>
<dbReference type="Pfam" id="PF04547">
    <property type="entry name" value="Anoctamin"/>
    <property type="match status" value="1"/>
</dbReference>
<protein>
    <recommendedName>
        <fullName evidence="8">Anoctamin transmembrane domain-containing protein</fullName>
    </recommendedName>
</protein>
<dbReference type="PANTHER" id="PTHR12308">
    <property type="entry name" value="ANOCTAMIN"/>
    <property type="match status" value="1"/>
</dbReference>
<evidence type="ECO:0000313" key="9">
    <source>
        <dbReference type="EMBL" id="CAD9192106.1"/>
    </source>
</evidence>
<feature type="compositionally biased region" description="Polar residues" evidence="5">
    <location>
        <begin position="498"/>
        <end position="508"/>
    </location>
</feature>
<feature type="transmembrane region" description="Helical" evidence="6">
    <location>
        <begin position="364"/>
        <end position="391"/>
    </location>
</feature>
<dbReference type="InterPro" id="IPR049452">
    <property type="entry name" value="Anoctamin_TM"/>
</dbReference>
<feature type="signal peptide" evidence="7">
    <location>
        <begin position="1"/>
        <end position="20"/>
    </location>
</feature>
<sequence>MYFAWLNSFTLWLLLPACAGMACHLHMRVRGFTVDDDPALPFYSLFVVVWGVVFVRAWERECAEHAWNWGVIFERRREQVRAHFRGELRKSPVTGSMERHCSRWEMLGAYGLSFAVTCGMLCVAFVVMVCSLNLQGYMEEHVTSLERIFYIPALARLAQPGRIFDPDQTAYFGLLTYVPGFLHSQVIAQLNRLYRHISEWLTENENHRLEEDHENSLIGKRFVFEAFDCYIALFYVGFVQQDMRKLRSELMQLYTMDSLRRVVCETVIPLVAKLRARRQGRERYAELKKLDRAHHAEALDQLEQAEYEQFDDFLEMVIEFGYITLFASAFPLAGVLSIFCNLIEIKSDLFKLTRVYRRPVAARAASIGTWLYVIRVLVFLSIITNVMIFAMSEQLASWAPSLYREATERDVDRGLVAHVMDEASGAHDLVMRKGRAKYVVLIATCMEHCAGFLALLLLRMIPKQPEWVSNEVARLEFYKEQQARTSRWGTAEAPASEPGSNRGSSRPS</sequence>
<evidence type="ECO:0000259" key="8">
    <source>
        <dbReference type="Pfam" id="PF04547"/>
    </source>
</evidence>
<reference evidence="9" key="1">
    <citation type="submission" date="2021-01" db="EMBL/GenBank/DDBJ databases">
        <authorList>
            <person name="Corre E."/>
            <person name="Pelletier E."/>
            <person name="Niang G."/>
            <person name="Scheremetjew M."/>
            <person name="Finn R."/>
            <person name="Kale V."/>
            <person name="Holt S."/>
            <person name="Cochrane G."/>
            <person name="Meng A."/>
            <person name="Brown T."/>
            <person name="Cohen L."/>
        </authorList>
    </citation>
    <scope>NUCLEOTIDE SEQUENCE</scope>
    <source>
        <strain evidence="9">OF101</strain>
    </source>
</reference>
<evidence type="ECO:0000256" key="4">
    <source>
        <dbReference type="ARBA" id="ARBA00023136"/>
    </source>
</evidence>